<comment type="caution">
    <text evidence="2">The sequence shown here is derived from an EMBL/GenBank/DDBJ whole genome shotgun (WGS) entry which is preliminary data.</text>
</comment>
<sequence length="125" mass="14061">MPGPDTESTHTPGAPGQERNWGAVTLIYILYGIGFATAVTALVGMILAYLKLEDADAVTASHFRYQLRTFWYGLIMVAIGSSLAVILIGIPILIWWMFWTVMRIVKGYLRANEQRPIDNPETWLF</sequence>
<organism evidence="2 3">
    <name type="scientific">Eilatimonas milleporae</name>
    <dbReference type="NCBI Taxonomy" id="911205"/>
    <lineage>
        <taxon>Bacteria</taxon>
        <taxon>Pseudomonadati</taxon>
        <taxon>Pseudomonadota</taxon>
        <taxon>Alphaproteobacteria</taxon>
        <taxon>Kordiimonadales</taxon>
        <taxon>Kordiimonadaceae</taxon>
        <taxon>Eilatimonas</taxon>
    </lineage>
</organism>
<evidence type="ECO:0000313" key="3">
    <source>
        <dbReference type="Proteomes" id="UP000271227"/>
    </source>
</evidence>
<accession>A0A3M0CXW8</accession>
<protein>
    <submittedName>
        <fullName evidence="2">Putative membrane protein</fullName>
    </submittedName>
</protein>
<proteinExistence type="predicted"/>
<gene>
    <name evidence="2" type="ORF">BXY39_0972</name>
</gene>
<dbReference type="AlphaFoldDB" id="A0A3M0CXW8"/>
<evidence type="ECO:0000313" key="2">
    <source>
        <dbReference type="EMBL" id="RMB12476.1"/>
    </source>
</evidence>
<dbReference type="Proteomes" id="UP000271227">
    <property type="component" value="Unassembled WGS sequence"/>
</dbReference>
<keyword evidence="1" id="KW-1133">Transmembrane helix</keyword>
<keyword evidence="1" id="KW-0812">Transmembrane</keyword>
<keyword evidence="1" id="KW-0472">Membrane</keyword>
<dbReference type="RefSeq" id="WP_121937645.1">
    <property type="nucleotide sequence ID" value="NZ_REFR01000009.1"/>
</dbReference>
<dbReference type="EMBL" id="REFR01000009">
    <property type="protein sequence ID" value="RMB12476.1"/>
    <property type="molecule type" value="Genomic_DNA"/>
</dbReference>
<dbReference type="InParanoid" id="A0A3M0CXW8"/>
<dbReference type="OrthoDB" id="5405464at2"/>
<reference evidence="2 3" key="1">
    <citation type="submission" date="2018-10" db="EMBL/GenBank/DDBJ databases">
        <title>Genomic Encyclopedia of Archaeal and Bacterial Type Strains, Phase II (KMG-II): from individual species to whole genera.</title>
        <authorList>
            <person name="Goeker M."/>
        </authorList>
    </citation>
    <scope>NUCLEOTIDE SEQUENCE [LARGE SCALE GENOMIC DNA]</scope>
    <source>
        <strain evidence="2 3">DSM 25217</strain>
    </source>
</reference>
<feature type="transmembrane region" description="Helical" evidence="1">
    <location>
        <begin position="70"/>
        <end position="98"/>
    </location>
</feature>
<name>A0A3M0CXW8_9PROT</name>
<keyword evidence="3" id="KW-1185">Reference proteome</keyword>
<evidence type="ECO:0000256" key="1">
    <source>
        <dbReference type="SAM" id="Phobius"/>
    </source>
</evidence>
<feature type="transmembrane region" description="Helical" evidence="1">
    <location>
        <begin position="26"/>
        <end position="50"/>
    </location>
</feature>